<protein>
    <submittedName>
        <fullName evidence="1">Uncharacterized protein</fullName>
    </submittedName>
</protein>
<gene>
    <name evidence="1" type="ORF">NCTC10047_05359</name>
</gene>
<evidence type="ECO:0000313" key="1">
    <source>
        <dbReference type="EMBL" id="VEA79367.1"/>
    </source>
</evidence>
<evidence type="ECO:0000313" key="2">
    <source>
        <dbReference type="Proteomes" id="UP000275676"/>
    </source>
</evidence>
<dbReference type="EMBL" id="LR134156">
    <property type="protein sequence ID" value="VEA79367.1"/>
    <property type="molecule type" value="Genomic_DNA"/>
</dbReference>
<reference evidence="1 2" key="1">
    <citation type="submission" date="2018-12" db="EMBL/GenBank/DDBJ databases">
        <authorList>
            <consortium name="Pathogen Informatics"/>
        </authorList>
    </citation>
    <scope>NUCLEOTIDE SEQUENCE [LARGE SCALE GENOMIC DNA]</scope>
    <source>
        <strain evidence="1 2">NCTC10047</strain>
    </source>
</reference>
<name>A0A3S4GYJ5_SALER</name>
<sequence>MVDKIDIKDITTTAEAVAIDSDSEKINIKAQKNITSMPFPIQDVITPPIKLIIPRVNIFDDAISPLFLIVSITLFFRRRRYIAMPNVNQNEEKNILDLLMKMDFEYMLGLLNILE</sequence>
<dbReference type="Proteomes" id="UP000275676">
    <property type="component" value="Chromosome"/>
</dbReference>
<proteinExistence type="predicted"/>
<accession>A0A3S4GYJ5</accession>
<organism evidence="1 2">
    <name type="scientific">Salmonella enterica subsp. arizonae</name>
    <dbReference type="NCBI Taxonomy" id="59203"/>
    <lineage>
        <taxon>Bacteria</taxon>
        <taxon>Pseudomonadati</taxon>
        <taxon>Pseudomonadota</taxon>
        <taxon>Gammaproteobacteria</taxon>
        <taxon>Enterobacterales</taxon>
        <taxon>Enterobacteriaceae</taxon>
        <taxon>Salmonella</taxon>
    </lineage>
</organism>
<dbReference type="AlphaFoldDB" id="A0A3S4GYJ5"/>